<evidence type="ECO:0000256" key="1">
    <source>
        <dbReference type="ARBA" id="ARBA00004651"/>
    </source>
</evidence>
<feature type="transmembrane region" description="Helical" evidence="6">
    <location>
        <begin position="38"/>
        <end position="66"/>
    </location>
</feature>
<dbReference type="EMBL" id="CP158299">
    <property type="protein sequence ID" value="XBV84378.1"/>
    <property type="molecule type" value="Genomic_DNA"/>
</dbReference>
<dbReference type="GO" id="GO:0043190">
    <property type="term" value="C:ATP-binding cassette (ABC) transporter complex"/>
    <property type="evidence" value="ECO:0007669"/>
    <property type="project" value="TreeGrafter"/>
</dbReference>
<feature type="transmembrane region" description="Helical" evidence="6">
    <location>
        <begin position="367"/>
        <end position="385"/>
    </location>
</feature>
<reference evidence="7" key="1">
    <citation type="submission" date="2024-06" db="EMBL/GenBank/DDBJ databases">
        <title>Draft Genome Sequence of Deinococcus sonorensis Type Strain KR-87, a Biofilm Producing Representative of the Genus Deinococcus.</title>
        <authorList>
            <person name="Boren L.S."/>
            <person name="Grosso R.A."/>
            <person name="Hugenberg-Cox A.N."/>
            <person name="Hill J.T.E."/>
            <person name="Albert C.M."/>
            <person name="Tuohy J.M."/>
        </authorList>
    </citation>
    <scope>NUCLEOTIDE SEQUENCE</scope>
    <source>
        <strain evidence="7">KR-87</strain>
    </source>
</reference>
<feature type="transmembrane region" description="Helical" evidence="6">
    <location>
        <begin position="86"/>
        <end position="104"/>
    </location>
</feature>
<dbReference type="GO" id="GO:0015920">
    <property type="term" value="P:lipopolysaccharide transport"/>
    <property type="evidence" value="ECO:0007669"/>
    <property type="project" value="TreeGrafter"/>
</dbReference>
<accession>A0AAU7U7R1</accession>
<keyword evidence="5 6" id="KW-0472">Membrane</keyword>
<dbReference type="PANTHER" id="PTHR33529">
    <property type="entry name" value="SLR0882 PROTEIN-RELATED"/>
    <property type="match status" value="1"/>
</dbReference>
<evidence type="ECO:0000256" key="4">
    <source>
        <dbReference type="ARBA" id="ARBA00022989"/>
    </source>
</evidence>
<name>A0AAU7U7R1_9DEIO</name>
<evidence type="ECO:0000256" key="2">
    <source>
        <dbReference type="ARBA" id="ARBA00022475"/>
    </source>
</evidence>
<evidence type="ECO:0000256" key="3">
    <source>
        <dbReference type="ARBA" id="ARBA00022692"/>
    </source>
</evidence>
<dbReference type="PANTHER" id="PTHR33529:SF6">
    <property type="entry name" value="YJGP_YJGQ FAMILY PERMEASE"/>
    <property type="match status" value="1"/>
</dbReference>
<keyword evidence="4 6" id="KW-1133">Transmembrane helix</keyword>
<keyword evidence="3 6" id="KW-0812">Transmembrane</keyword>
<dbReference type="InterPro" id="IPR005495">
    <property type="entry name" value="LptG/LptF_permease"/>
</dbReference>
<dbReference type="AlphaFoldDB" id="A0AAU7U7R1"/>
<dbReference type="Pfam" id="PF03739">
    <property type="entry name" value="LptF_LptG"/>
    <property type="match status" value="1"/>
</dbReference>
<sequence length="387" mass="41704">MSAGPTPEPRAELPRLRVGRRFRRPQLRRFDRYVLEELLPYLLAGLAVVILLLLLAALQSVIAPLLAKGASPMLVLRLVALQVPEAIARGLPIALLFAALLGTSRLAADAELKAAQANGIPGTRLFVPIMALSASVALISFVVSETVVPRAKVQALSVQREIVLDNPRVLGLGTAGVVLKDALGRAISVQEVHSGGVLQGLRIVTQADGQTAREVITARQGLLIPGSNVLALQDGRRITYQDTRPITVVEFERGTLPVQDLQASLSQQDQLLPIYLTLPALIERIRAYRAQHISAPADFTALQRKFAEPLAAVTMGFFAVALAVFSFRSGVNIGLVWVLMLTFAYYATWSVFRVMGENGAIPPEVAAWVPTLLYLVAGLGLLTAARR</sequence>
<comment type="subcellular location">
    <subcellularLocation>
        <location evidence="1">Cell membrane</location>
        <topology evidence="1">Multi-pass membrane protein</topology>
    </subcellularLocation>
</comment>
<evidence type="ECO:0000256" key="5">
    <source>
        <dbReference type="ARBA" id="ARBA00023136"/>
    </source>
</evidence>
<evidence type="ECO:0000256" key="6">
    <source>
        <dbReference type="SAM" id="Phobius"/>
    </source>
</evidence>
<dbReference type="KEGG" id="dsc:ABOD76_13100"/>
<gene>
    <name evidence="7" type="ORF">ABOD76_13100</name>
</gene>
<organism evidence="7">
    <name type="scientific">Deinococcus sonorensis KR-87</name>
    <dbReference type="NCBI Taxonomy" id="694439"/>
    <lineage>
        <taxon>Bacteria</taxon>
        <taxon>Thermotogati</taxon>
        <taxon>Deinococcota</taxon>
        <taxon>Deinococci</taxon>
        <taxon>Deinococcales</taxon>
        <taxon>Deinococcaceae</taxon>
        <taxon>Deinococcus</taxon>
    </lineage>
</organism>
<proteinExistence type="predicted"/>
<feature type="transmembrane region" description="Helical" evidence="6">
    <location>
        <begin position="334"/>
        <end position="355"/>
    </location>
</feature>
<evidence type="ECO:0000313" key="7">
    <source>
        <dbReference type="EMBL" id="XBV84378.1"/>
    </source>
</evidence>
<keyword evidence="2" id="KW-1003">Cell membrane</keyword>
<dbReference type="RefSeq" id="WP_350242415.1">
    <property type="nucleotide sequence ID" value="NZ_CP158299.1"/>
</dbReference>
<feature type="transmembrane region" description="Helical" evidence="6">
    <location>
        <begin position="125"/>
        <end position="143"/>
    </location>
</feature>
<feature type="transmembrane region" description="Helical" evidence="6">
    <location>
        <begin position="309"/>
        <end position="327"/>
    </location>
</feature>
<protein>
    <submittedName>
        <fullName evidence="7">LptF/LptG family permease</fullName>
    </submittedName>
</protein>